<accession>A0A8J2SSR9</accession>
<proteinExistence type="predicted"/>
<protein>
    <recommendedName>
        <fullName evidence="6">Zinc finger C3HC4 RING-type domain-containing protein</fullName>
    </recommendedName>
</protein>
<dbReference type="EMBL" id="CAKKNE010000005">
    <property type="protein sequence ID" value="CAH0377164.1"/>
    <property type="molecule type" value="Genomic_DNA"/>
</dbReference>
<feature type="domain" description="Zinc finger C3HC4 RING-type" evidence="6">
    <location>
        <begin position="455"/>
        <end position="483"/>
    </location>
</feature>
<evidence type="ECO:0000256" key="5">
    <source>
        <dbReference type="SAM" id="SignalP"/>
    </source>
</evidence>
<keyword evidence="3" id="KW-0862">Zinc</keyword>
<evidence type="ECO:0000256" key="3">
    <source>
        <dbReference type="ARBA" id="ARBA00022833"/>
    </source>
</evidence>
<dbReference type="Proteomes" id="UP000789595">
    <property type="component" value="Unassembled WGS sequence"/>
</dbReference>
<name>A0A8J2SSR9_9STRA</name>
<keyword evidence="8" id="KW-1185">Reference proteome</keyword>
<feature type="signal peptide" evidence="5">
    <location>
        <begin position="1"/>
        <end position="16"/>
    </location>
</feature>
<evidence type="ECO:0000313" key="8">
    <source>
        <dbReference type="Proteomes" id="UP000789595"/>
    </source>
</evidence>
<dbReference type="SUPFAM" id="SSF57850">
    <property type="entry name" value="RING/U-box"/>
    <property type="match status" value="1"/>
</dbReference>
<organism evidence="7 8">
    <name type="scientific">Pelagomonas calceolata</name>
    <dbReference type="NCBI Taxonomy" id="35677"/>
    <lineage>
        <taxon>Eukaryota</taxon>
        <taxon>Sar</taxon>
        <taxon>Stramenopiles</taxon>
        <taxon>Ochrophyta</taxon>
        <taxon>Pelagophyceae</taxon>
        <taxon>Pelagomonadales</taxon>
        <taxon>Pelagomonadaceae</taxon>
        <taxon>Pelagomonas</taxon>
    </lineage>
</organism>
<dbReference type="InterPro" id="IPR013083">
    <property type="entry name" value="Znf_RING/FYVE/PHD"/>
</dbReference>
<keyword evidence="5" id="KW-0732">Signal</keyword>
<sequence length="943" mass="101387">MMRLLCGLTMAAVAEAGCKPAPRLDGRRARRGLASTRAHRFAEGDASRYASLLRVPTGWASFEGEHWLVVKNGSWPAANGAASLVVFRGCDARLTNCIHNGDVVARGAWQLHNYALLSENAIWGVTGETSAKHPATLTLRAHTREDKKWLQHAYGPTLSMGHPGCVERRQGYDGQCLFDGRFSLASMNNRTWIYARGNTNPEGGGRAVYVAQKTSEGWGRLKPIEFQKGARPPFDRLQHIDADVYYGAVNANPALPGTLLGLFPAASRDRAAIMIAVSCDGLHYSRRPTCEFSTMKPPPSELVRLTWPLAKLRGFSREAVTALRRAGRCDSPTYSPGHYYEGKYAIKVKVYKEASGWHRGGSYDYKTYIGEYDTWQEAVLDMPRRRQELEKKTRSGTPAPTGTVPPRRTKRFKQINWDEVIRAEAWAEAQRLELERAAASPQVDEEASGAQVAECPICLEKLDDASPALACDHRFHAACLQELAATAWAEGAARTRAHTADAAAQFIRAPRREGDVRVAVVRAGFCGRCRGVAAAALASALHRANVKAVRVEDRWQLNDENDEEAAVVVARAEATGAAGLRDALAALPPHIVGVVVVAGATWRLPTGLPSALRAQTFRLPHADAFADAFLSSTLRNLPCAVGARAVVGWLEGYEQHGDPAQLACRAQLAVLEHFRRPGAFLATAIFVDDPASQSLALAEAAPDLDAHDVDALARVLRSRAVAARVATTWAAAALTTSGTAPRRWRAAAACALPLSPGPSLDAQDAAATAVKQASPATLATLLDAWRCRAVADDVPRAVAARTTELAAVAHAVASAPPSKERSRRCRFVAHEAASLLTRVSKAGRQLSELPLAPLVIVDGAGHAPSGLWTATTRLLQTADVPAATAWRAAAAGLAGDAKRWALAVRGERDDGNERTLAFAKAVRDLHYAGLVASKRGRFSAVTT</sequence>
<gene>
    <name evidence="7" type="ORF">PECAL_5P17330</name>
</gene>
<evidence type="ECO:0000259" key="6">
    <source>
        <dbReference type="Pfam" id="PF00097"/>
    </source>
</evidence>
<feature type="region of interest" description="Disordered" evidence="4">
    <location>
        <begin position="387"/>
        <end position="407"/>
    </location>
</feature>
<dbReference type="Pfam" id="PF00097">
    <property type="entry name" value="zf-C3HC4"/>
    <property type="match status" value="1"/>
</dbReference>
<dbReference type="AlphaFoldDB" id="A0A8J2SSR9"/>
<feature type="chain" id="PRO_5035310077" description="Zinc finger C3HC4 RING-type domain-containing protein" evidence="5">
    <location>
        <begin position="17"/>
        <end position="943"/>
    </location>
</feature>
<dbReference type="GO" id="GO:0008270">
    <property type="term" value="F:zinc ion binding"/>
    <property type="evidence" value="ECO:0007669"/>
    <property type="project" value="UniProtKB-KW"/>
</dbReference>
<reference evidence="7" key="1">
    <citation type="submission" date="2021-11" db="EMBL/GenBank/DDBJ databases">
        <authorList>
            <consortium name="Genoscope - CEA"/>
            <person name="William W."/>
        </authorList>
    </citation>
    <scope>NUCLEOTIDE SEQUENCE</scope>
</reference>
<evidence type="ECO:0000256" key="1">
    <source>
        <dbReference type="ARBA" id="ARBA00022723"/>
    </source>
</evidence>
<dbReference type="InterPro" id="IPR018957">
    <property type="entry name" value="Znf_C3HC4_RING-type"/>
</dbReference>
<evidence type="ECO:0000313" key="7">
    <source>
        <dbReference type="EMBL" id="CAH0377164.1"/>
    </source>
</evidence>
<keyword evidence="2" id="KW-0863">Zinc-finger</keyword>
<dbReference type="Gene3D" id="3.30.40.10">
    <property type="entry name" value="Zinc/RING finger domain, C3HC4 (zinc finger)"/>
    <property type="match status" value="1"/>
</dbReference>
<keyword evidence="1" id="KW-0479">Metal-binding</keyword>
<evidence type="ECO:0000256" key="4">
    <source>
        <dbReference type="SAM" id="MobiDB-lite"/>
    </source>
</evidence>
<comment type="caution">
    <text evidence="7">The sequence shown here is derived from an EMBL/GenBank/DDBJ whole genome shotgun (WGS) entry which is preliminary data.</text>
</comment>
<evidence type="ECO:0000256" key="2">
    <source>
        <dbReference type="ARBA" id="ARBA00022771"/>
    </source>
</evidence>